<dbReference type="RefSeq" id="WP_031590794.1">
    <property type="nucleotide sequence ID" value="NZ_JNVA01000006.1"/>
</dbReference>
<evidence type="ECO:0000313" key="3">
    <source>
        <dbReference type="EMBL" id="CAH6374441.1"/>
    </source>
</evidence>
<dbReference type="Pfam" id="PF07931">
    <property type="entry name" value="CPT"/>
    <property type="match status" value="1"/>
</dbReference>
<protein>
    <submittedName>
        <fullName evidence="3">AAA family ATPase</fullName>
    </submittedName>
</protein>
<dbReference type="EMBL" id="OW970317">
    <property type="protein sequence ID" value="CAH6374441.1"/>
    <property type="molecule type" value="Genomic_DNA"/>
</dbReference>
<gene>
    <name evidence="3" type="ORF">DAPPPG734_23740</name>
</gene>
<dbReference type="InterPro" id="IPR012853">
    <property type="entry name" value="CPT"/>
</dbReference>
<keyword evidence="3" id="KW-0614">Plasmid</keyword>
<dbReference type="AlphaFoldDB" id="A0AAN2FKV8"/>
<dbReference type="PIRSF" id="PIRSF007531">
    <property type="entry name" value="CPT"/>
    <property type="match status" value="1"/>
</dbReference>
<dbReference type="Proteomes" id="UP001158961">
    <property type="component" value="Plasmid P2"/>
</dbReference>
<feature type="binding site" evidence="2">
    <location>
        <begin position="9"/>
        <end position="16"/>
    </location>
    <ligand>
        <name>ATP</name>
        <dbReference type="ChEBI" id="CHEBI:30616"/>
    </ligand>
</feature>
<dbReference type="InterPro" id="IPR027417">
    <property type="entry name" value="P-loop_NTPase"/>
</dbReference>
<organism evidence="3 4">
    <name type="scientific">Enterobacter agglomerans</name>
    <name type="common">Erwinia herbicola</name>
    <name type="synonym">Pantoea agglomerans</name>
    <dbReference type="NCBI Taxonomy" id="549"/>
    <lineage>
        <taxon>Bacteria</taxon>
        <taxon>Pseudomonadati</taxon>
        <taxon>Pseudomonadota</taxon>
        <taxon>Gammaproteobacteria</taxon>
        <taxon>Enterobacterales</taxon>
        <taxon>Erwiniaceae</taxon>
        <taxon>Pantoea</taxon>
        <taxon>Pantoea agglomerans group</taxon>
    </lineage>
</organism>
<sequence length="177" mass="20365">MSEIVFLHGASSSGKSTLAKELQALISYPFWHVSIDHLRDSGMLPLQRFKAGDFKWSEHRNSFFNGFHSSLKSYADAGNNIILEHILDKDEWLTDLKSLFLNHSVLFVGVHCPLDLLVKREFERGDRPVGSAKKDYHRIHKNKAYDVEVHAEDTVEYNVGKILDAWLSKKRTSSFYK</sequence>
<evidence type="ECO:0000313" key="4">
    <source>
        <dbReference type="Proteomes" id="UP001158961"/>
    </source>
</evidence>
<dbReference type="SUPFAM" id="SSF52540">
    <property type="entry name" value="P-loop containing nucleoside triphosphate hydrolases"/>
    <property type="match status" value="1"/>
</dbReference>
<evidence type="ECO:0000256" key="1">
    <source>
        <dbReference type="PIRSR" id="PIRSR007531-1"/>
    </source>
</evidence>
<dbReference type="Gene3D" id="3.40.50.300">
    <property type="entry name" value="P-loop containing nucleotide triphosphate hydrolases"/>
    <property type="match status" value="1"/>
</dbReference>
<proteinExistence type="predicted"/>
<feature type="active site" evidence="1">
    <location>
        <position position="36"/>
    </location>
</feature>
<name>A0AAN2FKV8_ENTAG</name>
<accession>A0AAN2FKV8</accession>
<evidence type="ECO:0000256" key="2">
    <source>
        <dbReference type="PIRSR" id="PIRSR007531-2"/>
    </source>
</evidence>
<reference evidence="3" key="1">
    <citation type="submission" date="2022-05" db="EMBL/GenBank/DDBJ databases">
        <authorList>
            <person name="Pothier F. J."/>
        </authorList>
    </citation>
    <scope>NUCLEOTIDE SEQUENCE</scope>
    <source>
        <strain evidence="3">DAPP-PG734</strain>
        <plasmid evidence="3">P2</plasmid>
    </source>
</reference>
<dbReference type="GO" id="GO:0005524">
    <property type="term" value="F:ATP binding"/>
    <property type="evidence" value="ECO:0007669"/>
    <property type="project" value="InterPro"/>
</dbReference>
<dbReference type="GO" id="GO:0016740">
    <property type="term" value="F:transferase activity"/>
    <property type="evidence" value="ECO:0007669"/>
    <property type="project" value="InterPro"/>
</dbReference>
<geneLocation type="plasmid" evidence="3 4">
    <name>P2</name>
</geneLocation>